<dbReference type="SUPFAM" id="SSF158446">
    <property type="entry name" value="IVS-encoded protein-like"/>
    <property type="match status" value="1"/>
</dbReference>
<dbReference type="Gene3D" id="1.20.1440.60">
    <property type="entry name" value="23S rRNA-intervening sequence"/>
    <property type="match status" value="1"/>
</dbReference>
<evidence type="ECO:0000313" key="2">
    <source>
        <dbReference type="Proteomes" id="UP000294930"/>
    </source>
</evidence>
<dbReference type="Pfam" id="PF05635">
    <property type="entry name" value="23S_rRNA_IVP"/>
    <property type="match status" value="1"/>
</dbReference>
<proteinExistence type="predicted"/>
<dbReference type="EMBL" id="SOQZ01000003">
    <property type="protein sequence ID" value="TDY11766.1"/>
    <property type="molecule type" value="Genomic_DNA"/>
</dbReference>
<reference evidence="1 2" key="1">
    <citation type="submission" date="2019-03" db="EMBL/GenBank/DDBJ databases">
        <title>Genomic Encyclopedia of Type Strains, Phase III (KMG-III): the genomes of soil and plant-associated and newly described type strains.</title>
        <authorList>
            <person name="Whitman W."/>
        </authorList>
    </citation>
    <scope>NUCLEOTIDE SEQUENCE [LARGE SCALE GENOMIC DNA]</scope>
    <source>
        <strain evidence="1 2">CGMCC 1.10957</strain>
    </source>
</reference>
<gene>
    <name evidence="1" type="ORF">A8975_1605</name>
</gene>
<protein>
    <submittedName>
        <fullName evidence="1">Four helix bundle protein</fullName>
    </submittedName>
</protein>
<dbReference type="RefSeq" id="WP_134199585.1">
    <property type="nucleotide sequence ID" value="NZ_SOQZ01000003.1"/>
</dbReference>
<organism evidence="1 2">
    <name type="scientific">Meridianimaribacter flavus</name>
    <dbReference type="NCBI Taxonomy" id="571115"/>
    <lineage>
        <taxon>Bacteria</taxon>
        <taxon>Pseudomonadati</taxon>
        <taxon>Bacteroidota</taxon>
        <taxon>Flavobacteriia</taxon>
        <taxon>Flavobacteriales</taxon>
        <taxon>Flavobacteriaceae</taxon>
        <taxon>Meridianimaribacter</taxon>
    </lineage>
</organism>
<name>A0ABY2G5R4_9FLAO</name>
<keyword evidence="2" id="KW-1185">Reference proteome</keyword>
<dbReference type="CDD" id="cd16377">
    <property type="entry name" value="23S_rRNA_IVP_like"/>
    <property type="match status" value="1"/>
</dbReference>
<dbReference type="InterPro" id="IPR036583">
    <property type="entry name" value="23S_rRNA_IVS_sf"/>
</dbReference>
<dbReference type="Proteomes" id="UP000294930">
    <property type="component" value="Unassembled WGS sequence"/>
</dbReference>
<dbReference type="PANTHER" id="PTHR38471">
    <property type="entry name" value="FOUR HELIX BUNDLE PROTEIN"/>
    <property type="match status" value="1"/>
</dbReference>
<dbReference type="NCBIfam" id="TIGR02436">
    <property type="entry name" value="four helix bundle protein"/>
    <property type="match status" value="1"/>
</dbReference>
<sequence length="116" mass="13446">MNHKDLDVWKKSMDLVVEVYDWTTLFPDEEKYGLISQMRRAAVSIPSNIAEGSARKSDKELLQFINIALGSVAELETQYLIVLRLKFSEPNTILNDLLIDVKQLLLGYRNYVRRKT</sequence>
<evidence type="ECO:0000313" key="1">
    <source>
        <dbReference type="EMBL" id="TDY11766.1"/>
    </source>
</evidence>
<dbReference type="InterPro" id="IPR012657">
    <property type="entry name" value="23S_rRNA-intervening_sequence"/>
</dbReference>
<comment type="caution">
    <text evidence="1">The sequence shown here is derived from an EMBL/GenBank/DDBJ whole genome shotgun (WGS) entry which is preliminary data.</text>
</comment>
<accession>A0ABY2G5R4</accession>
<dbReference type="PANTHER" id="PTHR38471:SF2">
    <property type="entry name" value="FOUR HELIX BUNDLE PROTEIN"/>
    <property type="match status" value="1"/>
</dbReference>